<evidence type="ECO:0000259" key="9">
    <source>
        <dbReference type="PROSITE" id="PS51192"/>
    </source>
</evidence>
<evidence type="ECO:0000256" key="1">
    <source>
        <dbReference type="ARBA" id="ARBA00012552"/>
    </source>
</evidence>
<evidence type="ECO:0000259" key="11">
    <source>
        <dbReference type="PROSITE" id="PS51195"/>
    </source>
</evidence>
<keyword evidence="5" id="KW-0067">ATP-binding</keyword>
<evidence type="ECO:0000313" key="12">
    <source>
        <dbReference type="EMBL" id="WUR05213.1"/>
    </source>
</evidence>
<dbReference type="InterPro" id="IPR014001">
    <property type="entry name" value="Helicase_ATP-bd"/>
</dbReference>
<dbReference type="InterPro" id="IPR050079">
    <property type="entry name" value="DEAD_box_RNA_helicase"/>
</dbReference>
<dbReference type="GO" id="GO:0003723">
    <property type="term" value="F:RNA binding"/>
    <property type="evidence" value="ECO:0007669"/>
    <property type="project" value="UniProtKB-KW"/>
</dbReference>
<dbReference type="Pfam" id="PF00270">
    <property type="entry name" value="DEAD"/>
    <property type="match status" value="1"/>
</dbReference>
<keyword evidence="4 12" id="KW-0347">Helicase</keyword>
<keyword evidence="2" id="KW-0547">Nucleotide-binding</keyword>
<feature type="short sequence motif" description="Q motif" evidence="8">
    <location>
        <begin position="27"/>
        <end position="55"/>
    </location>
</feature>
<evidence type="ECO:0000256" key="3">
    <source>
        <dbReference type="ARBA" id="ARBA00022801"/>
    </source>
</evidence>
<evidence type="ECO:0000259" key="10">
    <source>
        <dbReference type="PROSITE" id="PS51194"/>
    </source>
</evidence>
<dbReference type="PROSITE" id="PS51192">
    <property type="entry name" value="HELICASE_ATP_BIND_1"/>
    <property type="match status" value="1"/>
</dbReference>
<dbReference type="PROSITE" id="PS51194">
    <property type="entry name" value="HELICASE_CTER"/>
    <property type="match status" value="1"/>
</dbReference>
<evidence type="ECO:0000256" key="5">
    <source>
        <dbReference type="ARBA" id="ARBA00022840"/>
    </source>
</evidence>
<keyword evidence="13" id="KW-1185">Reference proteome</keyword>
<dbReference type="KEGG" id="vnx:VNE69_12198"/>
<reference evidence="12" key="1">
    <citation type="journal article" date="2024" name="BMC Genomics">
        <title>Functional annotation of a divergent genome using sequence and structure-based similarity.</title>
        <authorList>
            <person name="Svedberg D."/>
            <person name="Winiger R.R."/>
            <person name="Berg A."/>
            <person name="Sharma H."/>
            <person name="Tellgren-Roth C."/>
            <person name="Debrunner-Vossbrinck B.A."/>
            <person name="Vossbrinck C.R."/>
            <person name="Barandun J."/>
        </authorList>
    </citation>
    <scope>NUCLEOTIDE SEQUENCE</scope>
    <source>
        <strain evidence="12">Illinois isolate</strain>
    </source>
</reference>
<comment type="catalytic activity">
    <reaction evidence="7">
        <text>ATP + H2O = ADP + phosphate + H(+)</text>
        <dbReference type="Rhea" id="RHEA:13065"/>
        <dbReference type="ChEBI" id="CHEBI:15377"/>
        <dbReference type="ChEBI" id="CHEBI:15378"/>
        <dbReference type="ChEBI" id="CHEBI:30616"/>
        <dbReference type="ChEBI" id="CHEBI:43474"/>
        <dbReference type="ChEBI" id="CHEBI:456216"/>
        <dbReference type="EC" id="3.6.4.13"/>
    </reaction>
</comment>
<dbReference type="PROSITE" id="PS51195">
    <property type="entry name" value="Q_MOTIF"/>
    <property type="match status" value="1"/>
</dbReference>
<feature type="domain" description="DEAD-box RNA helicase Q" evidence="11">
    <location>
        <begin position="27"/>
        <end position="55"/>
    </location>
</feature>
<dbReference type="SUPFAM" id="SSF52540">
    <property type="entry name" value="P-loop containing nucleoside triphosphate hydrolases"/>
    <property type="match status" value="1"/>
</dbReference>
<dbReference type="EC" id="3.6.4.13" evidence="1"/>
<feature type="domain" description="Helicase ATP-binding" evidence="9">
    <location>
        <begin position="58"/>
        <end position="231"/>
    </location>
</feature>
<dbReference type="InterPro" id="IPR001650">
    <property type="entry name" value="Helicase_C-like"/>
</dbReference>
<dbReference type="RefSeq" id="XP_065331358.1">
    <property type="nucleotide sequence ID" value="XM_065475286.1"/>
</dbReference>
<proteinExistence type="predicted"/>
<accession>A0AAX4JI78</accession>
<dbReference type="GeneID" id="90543060"/>
<dbReference type="InterPro" id="IPR014014">
    <property type="entry name" value="RNA_helicase_DEAD_Q_motif"/>
</dbReference>
<dbReference type="GO" id="GO:0016787">
    <property type="term" value="F:hydrolase activity"/>
    <property type="evidence" value="ECO:0007669"/>
    <property type="project" value="UniProtKB-KW"/>
</dbReference>
<dbReference type="InterPro" id="IPR027417">
    <property type="entry name" value="P-loop_NTPase"/>
</dbReference>
<dbReference type="AlphaFoldDB" id="A0AAX4JI78"/>
<dbReference type="SMART" id="SM00487">
    <property type="entry name" value="DEXDc"/>
    <property type="match status" value="1"/>
</dbReference>
<dbReference type="EMBL" id="CP142737">
    <property type="protein sequence ID" value="WUR05213.1"/>
    <property type="molecule type" value="Genomic_DNA"/>
</dbReference>
<dbReference type="GO" id="GO:0003724">
    <property type="term" value="F:RNA helicase activity"/>
    <property type="evidence" value="ECO:0007669"/>
    <property type="project" value="UniProtKB-EC"/>
</dbReference>
<name>A0AAX4JI78_9MICR</name>
<dbReference type="Proteomes" id="UP001334084">
    <property type="component" value="Chromosome 12"/>
</dbReference>
<dbReference type="PANTHER" id="PTHR47959">
    <property type="entry name" value="ATP-DEPENDENT RNA HELICASE RHLE-RELATED"/>
    <property type="match status" value="1"/>
</dbReference>
<gene>
    <name evidence="12" type="ORF">VNE69_12198</name>
</gene>
<organism evidence="12 13">
    <name type="scientific">Vairimorpha necatrix</name>
    <dbReference type="NCBI Taxonomy" id="6039"/>
    <lineage>
        <taxon>Eukaryota</taxon>
        <taxon>Fungi</taxon>
        <taxon>Fungi incertae sedis</taxon>
        <taxon>Microsporidia</taxon>
        <taxon>Nosematidae</taxon>
        <taxon>Vairimorpha</taxon>
    </lineage>
</organism>
<keyword evidence="6" id="KW-0694">RNA-binding</keyword>
<protein>
    <recommendedName>
        <fullName evidence="1">RNA helicase</fullName>
        <ecNumber evidence="1">3.6.4.13</ecNumber>
    </recommendedName>
</protein>
<evidence type="ECO:0000256" key="6">
    <source>
        <dbReference type="ARBA" id="ARBA00022884"/>
    </source>
</evidence>
<keyword evidence="3" id="KW-0378">Hydrolase</keyword>
<dbReference type="PANTHER" id="PTHR47959:SF1">
    <property type="entry name" value="ATP-DEPENDENT RNA HELICASE DBPA"/>
    <property type="match status" value="1"/>
</dbReference>
<dbReference type="CDD" id="cd18787">
    <property type="entry name" value="SF2_C_DEAD"/>
    <property type="match status" value="1"/>
</dbReference>
<evidence type="ECO:0000256" key="8">
    <source>
        <dbReference type="PROSITE-ProRule" id="PRU00552"/>
    </source>
</evidence>
<dbReference type="GO" id="GO:0005829">
    <property type="term" value="C:cytosol"/>
    <property type="evidence" value="ECO:0007669"/>
    <property type="project" value="TreeGrafter"/>
</dbReference>
<dbReference type="Gene3D" id="3.40.50.300">
    <property type="entry name" value="P-loop containing nucleotide triphosphate hydrolases"/>
    <property type="match status" value="2"/>
</dbReference>
<evidence type="ECO:0000256" key="7">
    <source>
        <dbReference type="ARBA" id="ARBA00047984"/>
    </source>
</evidence>
<dbReference type="SMART" id="SM00490">
    <property type="entry name" value="HELICc"/>
    <property type="match status" value="1"/>
</dbReference>
<feature type="domain" description="Helicase C-terminal" evidence="10">
    <location>
        <begin position="243"/>
        <end position="397"/>
    </location>
</feature>
<dbReference type="InterPro" id="IPR011545">
    <property type="entry name" value="DEAD/DEAH_box_helicase_dom"/>
</dbReference>
<evidence type="ECO:0000256" key="2">
    <source>
        <dbReference type="ARBA" id="ARBA00022741"/>
    </source>
</evidence>
<dbReference type="Pfam" id="PF00271">
    <property type="entry name" value="Helicase_C"/>
    <property type="match status" value="1"/>
</dbReference>
<evidence type="ECO:0000313" key="13">
    <source>
        <dbReference type="Proteomes" id="UP001334084"/>
    </source>
</evidence>
<sequence length="397" mass="45453">MSDDELIEYREDLQNFKKTQPKIKSSAQFKDFLLRDELMESIKDAAFEHPSEVQQMAIPKAILGQDILCQAKSGTGKTAVFVLSTLQQLKVVDKETVILVIVHTKEMAEQVKMEYLRFGKKMENVTVGAVYGGNDIEEDIKLLSSSSPSVLVGTPGRLAEIVRRRALNLKHVKYFVMDECDKVIGDLEMRNDTQEIFVNTPRNKQTLMFTATLNEYTTVECKRFLDNPFIVKVDDESKLTLYGLKQSYLEVDQKEKLNRLADLLNSTTYNQAIIFTASKIMPVKICDFLKNKGLVVMDLHAGLKSTERKERLVKFKKYEYRIMVTTDLMSRGIDVQDVNFVINYDMPDSPETYLHRVGRAGRFETEGQAVSFICSEEDSIKLNEIQSRFEISISKIE</sequence>
<dbReference type="GO" id="GO:0005524">
    <property type="term" value="F:ATP binding"/>
    <property type="evidence" value="ECO:0007669"/>
    <property type="project" value="UniProtKB-KW"/>
</dbReference>
<evidence type="ECO:0000256" key="4">
    <source>
        <dbReference type="ARBA" id="ARBA00022806"/>
    </source>
</evidence>